<dbReference type="EMBL" id="BART01001633">
    <property type="protein sequence ID" value="GAG71849.1"/>
    <property type="molecule type" value="Genomic_DNA"/>
</dbReference>
<feature type="non-terminal residue" evidence="1">
    <location>
        <position position="1"/>
    </location>
</feature>
<sequence length="121" mass="13054">AVKIGNPISWKKSIRGIEWSRGVVEEVSEQQIMDAKAMVDQAGIGAEPASCCSVAGIKKLVRSGIIDKEDKVVAILTGSLLKDPDAVVNYHLGKLKGIESTYVNRPIQIEPSLEAIRKALD</sequence>
<proteinExistence type="predicted"/>
<gene>
    <name evidence="1" type="ORF">S01H4_05578</name>
</gene>
<dbReference type="SUPFAM" id="SSF53686">
    <property type="entry name" value="Tryptophan synthase beta subunit-like PLP-dependent enzymes"/>
    <property type="match status" value="1"/>
</dbReference>
<evidence type="ECO:0000313" key="1">
    <source>
        <dbReference type="EMBL" id="GAG71849.1"/>
    </source>
</evidence>
<protein>
    <recommendedName>
        <fullName evidence="2">Tryptophan synthase beta chain-like PALP domain-containing protein</fullName>
    </recommendedName>
</protein>
<name>X0ZR82_9ZZZZ</name>
<dbReference type="InterPro" id="IPR036052">
    <property type="entry name" value="TrpB-like_PALP_sf"/>
</dbReference>
<evidence type="ECO:0008006" key="2">
    <source>
        <dbReference type="Google" id="ProtNLM"/>
    </source>
</evidence>
<dbReference type="AlphaFoldDB" id="X0ZR82"/>
<organism evidence="1">
    <name type="scientific">marine sediment metagenome</name>
    <dbReference type="NCBI Taxonomy" id="412755"/>
    <lineage>
        <taxon>unclassified sequences</taxon>
        <taxon>metagenomes</taxon>
        <taxon>ecological metagenomes</taxon>
    </lineage>
</organism>
<reference evidence="1" key="1">
    <citation type="journal article" date="2014" name="Front. Microbiol.">
        <title>High frequency of phylogenetically diverse reductive dehalogenase-homologous genes in deep subseafloor sedimentary metagenomes.</title>
        <authorList>
            <person name="Kawai M."/>
            <person name="Futagami T."/>
            <person name="Toyoda A."/>
            <person name="Takaki Y."/>
            <person name="Nishi S."/>
            <person name="Hori S."/>
            <person name="Arai W."/>
            <person name="Tsubouchi T."/>
            <person name="Morono Y."/>
            <person name="Uchiyama I."/>
            <person name="Ito T."/>
            <person name="Fujiyama A."/>
            <person name="Inagaki F."/>
            <person name="Takami H."/>
        </authorList>
    </citation>
    <scope>NUCLEOTIDE SEQUENCE</scope>
    <source>
        <strain evidence="1">Expedition CK06-06</strain>
    </source>
</reference>
<dbReference type="Gene3D" id="3.40.50.1100">
    <property type="match status" value="1"/>
</dbReference>
<comment type="caution">
    <text evidence="1">The sequence shown here is derived from an EMBL/GenBank/DDBJ whole genome shotgun (WGS) entry which is preliminary data.</text>
</comment>
<accession>X0ZR82</accession>